<name>A0A1M4U1V9_9CLOT</name>
<gene>
    <name evidence="5" type="ORF">SAMN02745158_00688</name>
</gene>
<dbReference type="Gene3D" id="1.10.287.110">
    <property type="entry name" value="DnaJ domain"/>
    <property type="match status" value="1"/>
</dbReference>
<dbReference type="EMBL" id="FQVI01000002">
    <property type="protein sequence ID" value="SHE50665.1"/>
    <property type="molecule type" value="Genomic_DNA"/>
</dbReference>
<dbReference type="CDD" id="cd06257">
    <property type="entry name" value="DnaJ"/>
    <property type="match status" value="1"/>
</dbReference>
<proteinExistence type="predicted"/>
<reference evidence="5 6" key="1">
    <citation type="submission" date="2016-11" db="EMBL/GenBank/DDBJ databases">
        <authorList>
            <person name="Jaros S."/>
            <person name="Januszkiewicz K."/>
            <person name="Wedrychowicz H."/>
        </authorList>
    </citation>
    <scope>NUCLEOTIDE SEQUENCE [LARGE SCALE GENOMIC DNA]</scope>
    <source>
        <strain evidence="5 6">DSM 17459</strain>
    </source>
</reference>
<dbReference type="Pfam" id="PF00226">
    <property type="entry name" value="DnaJ"/>
    <property type="match status" value="1"/>
</dbReference>
<protein>
    <submittedName>
        <fullName evidence="5">DnaJ domain-containing protein</fullName>
    </submittedName>
</protein>
<keyword evidence="3" id="KW-0472">Membrane</keyword>
<organism evidence="5 6">
    <name type="scientific">Lactonifactor longoviformis DSM 17459</name>
    <dbReference type="NCBI Taxonomy" id="1122155"/>
    <lineage>
        <taxon>Bacteria</taxon>
        <taxon>Bacillati</taxon>
        <taxon>Bacillota</taxon>
        <taxon>Clostridia</taxon>
        <taxon>Eubacteriales</taxon>
        <taxon>Clostridiaceae</taxon>
        <taxon>Lactonifactor</taxon>
    </lineage>
</organism>
<sequence length="367" mass="41333">MKNSFEILEILPTTDIRQIKKAYARLASIYHPEEFPKEFQELHEAYEEALRIAKEGTASEGTPSFSSAAWDAAPSSQSRSRRDFSSRSHAASSGSPETEGGQPYHFHKLQGEEEPSEENPEDSYDYQRLFEQEKFIQQQKIAELTEKALSQARALMEDGKTRNNLKAWSAFLTGRDFVRLREEPIFLDAYADFLEMCRQMKRPIWKLHDKAFQLSRYQKPPRGAHEKLYQVLDSRYQGVKFRAMENSLLLTAISLVLAAGIFLGRTATEAGSGVPIPIVGGILLAGFTIFFVSVRKRLKTAYKHALFAALLLLIGIFSLAGNQVEVGVMRNEELANVSYGILCFGFLYGIVAGICSLITWIRGKASR</sequence>
<dbReference type="InterPro" id="IPR036869">
    <property type="entry name" value="J_dom_sf"/>
</dbReference>
<dbReference type="AlphaFoldDB" id="A0A1M4U1V9"/>
<dbReference type="RefSeq" id="WP_072848999.1">
    <property type="nucleotide sequence ID" value="NZ_FQVI01000002.1"/>
</dbReference>
<feature type="transmembrane region" description="Helical" evidence="3">
    <location>
        <begin position="301"/>
        <end position="319"/>
    </location>
</feature>
<dbReference type="OrthoDB" id="9816462at2"/>
<evidence type="ECO:0000313" key="5">
    <source>
        <dbReference type="EMBL" id="SHE50665.1"/>
    </source>
</evidence>
<feature type="region of interest" description="Disordered" evidence="2">
    <location>
        <begin position="57"/>
        <end position="105"/>
    </location>
</feature>
<evidence type="ECO:0000313" key="6">
    <source>
        <dbReference type="Proteomes" id="UP000184245"/>
    </source>
</evidence>
<evidence type="ECO:0000256" key="2">
    <source>
        <dbReference type="SAM" id="MobiDB-lite"/>
    </source>
</evidence>
<evidence type="ECO:0000256" key="3">
    <source>
        <dbReference type="SAM" id="Phobius"/>
    </source>
</evidence>
<evidence type="ECO:0000259" key="4">
    <source>
        <dbReference type="PROSITE" id="PS50076"/>
    </source>
</evidence>
<keyword evidence="6" id="KW-1185">Reference proteome</keyword>
<keyword evidence="3" id="KW-0812">Transmembrane</keyword>
<dbReference type="SUPFAM" id="SSF46565">
    <property type="entry name" value="Chaperone J-domain"/>
    <property type="match status" value="1"/>
</dbReference>
<evidence type="ECO:0000256" key="1">
    <source>
        <dbReference type="ARBA" id="ARBA00022705"/>
    </source>
</evidence>
<keyword evidence="3" id="KW-1133">Transmembrane helix</keyword>
<dbReference type="InterPro" id="IPR001623">
    <property type="entry name" value="DnaJ_domain"/>
</dbReference>
<feature type="domain" description="J" evidence="4">
    <location>
        <begin position="3"/>
        <end position="54"/>
    </location>
</feature>
<dbReference type="Proteomes" id="UP000184245">
    <property type="component" value="Unassembled WGS sequence"/>
</dbReference>
<feature type="transmembrane region" description="Helical" evidence="3">
    <location>
        <begin position="339"/>
        <end position="361"/>
    </location>
</feature>
<dbReference type="SMART" id="SM00271">
    <property type="entry name" value="DnaJ"/>
    <property type="match status" value="1"/>
</dbReference>
<keyword evidence="1" id="KW-0235">DNA replication</keyword>
<dbReference type="GO" id="GO:0006260">
    <property type="term" value="P:DNA replication"/>
    <property type="evidence" value="ECO:0007669"/>
    <property type="project" value="UniProtKB-KW"/>
</dbReference>
<dbReference type="STRING" id="1122155.SAMN02745158_00688"/>
<feature type="transmembrane region" description="Helical" evidence="3">
    <location>
        <begin position="248"/>
        <end position="268"/>
    </location>
</feature>
<feature type="transmembrane region" description="Helical" evidence="3">
    <location>
        <begin position="274"/>
        <end position="294"/>
    </location>
</feature>
<dbReference type="PROSITE" id="PS50076">
    <property type="entry name" value="DNAJ_2"/>
    <property type="match status" value="1"/>
</dbReference>
<accession>A0A1M4U1V9</accession>